<dbReference type="PANTHER" id="PTHR42180:SF4">
    <property type="entry name" value="CALPONIN-HOMOLOGY (CH) DOMAIN-CONTAINING PROTEIN"/>
    <property type="match status" value="1"/>
</dbReference>
<protein>
    <recommendedName>
        <fullName evidence="5">Hemagglutinin protein-like protein</fullName>
    </recommendedName>
</protein>
<evidence type="ECO:0008006" key="5">
    <source>
        <dbReference type="Google" id="ProtNLM"/>
    </source>
</evidence>
<dbReference type="VEuPathDB" id="GiardiaDB:GL50803_008982"/>
<feature type="compositionally biased region" description="Basic and acidic residues" evidence="2">
    <location>
        <begin position="713"/>
        <end position="726"/>
    </location>
</feature>
<evidence type="ECO:0000313" key="4">
    <source>
        <dbReference type="Proteomes" id="UP000018040"/>
    </source>
</evidence>
<dbReference type="SUPFAM" id="SSF47576">
    <property type="entry name" value="Calponin-homology domain, CH-domain"/>
    <property type="match status" value="1"/>
</dbReference>
<feature type="compositionally biased region" description="Polar residues" evidence="2">
    <location>
        <begin position="750"/>
        <end position="770"/>
    </location>
</feature>
<dbReference type="Proteomes" id="UP000018040">
    <property type="component" value="Unassembled WGS sequence"/>
</dbReference>
<comment type="caution">
    <text evidence="3">The sequence shown here is derived from an EMBL/GenBank/DDBJ whole genome shotgun (WGS) entry which is preliminary data.</text>
</comment>
<keyword evidence="1" id="KW-0175">Coiled coil</keyword>
<evidence type="ECO:0000256" key="1">
    <source>
        <dbReference type="SAM" id="Coils"/>
    </source>
</evidence>
<feature type="compositionally biased region" description="Low complexity" evidence="2">
    <location>
        <begin position="666"/>
        <end position="680"/>
    </location>
</feature>
<reference evidence="4" key="1">
    <citation type="submission" date="2012-02" db="EMBL/GenBank/DDBJ databases">
        <title>Genome sequencing of Giardia lamblia Genotypes A2 and B isolates (DH and GS) and comparative analysis with the genomes of Genotypes A1 and E (WB and Pig).</title>
        <authorList>
            <person name="Adam R."/>
            <person name="Dahlstrom E."/>
            <person name="Martens C."/>
            <person name="Bruno D."/>
            <person name="Barbian K."/>
            <person name="Porcella S.F."/>
            <person name="Nash T."/>
        </authorList>
    </citation>
    <scope>NUCLEOTIDE SEQUENCE</scope>
    <source>
        <strain evidence="4">GS</strain>
    </source>
</reference>
<dbReference type="EMBL" id="AHHH01000025">
    <property type="protein sequence ID" value="ESU44304.1"/>
    <property type="molecule type" value="Genomic_DNA"/>
</dbReference>
<feature type="compositionally biased region" description="Low complexity" evidence="2">
    <location>
        <begin position="307"/>
        <end position="322"/>
    </location>
</feature>
<feature type="coiled-coil region" evidence="1">
    <location>
        <begin position="1611"/>
        <end position="1638"/>
    </location>
</feature>
<feature type="region of interest" description="Disordered" evidence="2">
    <location>
        <begin position="650"/>
        <end position="771"/>
    </location>
</feature>
<dbReference type="InterPro" id="IPR036872">
    <property type="entry name" value="CH_dom_sf"/>
</dbReference>
<dbReference type="VEuPathDB" id="GiardiaDB:DHA2_150364"/>
<sequence length="1802" mass="195798">MCGGIRHLKMATLVKSNFAHIPHTRKITESTILLFIEMEIFACAGLAPHQGNDSVQNLNSSNMTSVGKSELLTWLANSAGYASISDWSVITDGVAVMRCIQKLWPITCRGIITGGFSWKTVEEEEKKRNWKVIEQCLKAVTVPIEIFEFGKIVQGKKKACYHFLVMMYFIGAIHSGTAKNIAFAYPIEAPLKEFLQSERVVKVAQIDVQKRRQQRKPKCYSTTPSNLTMIDADECDDVFEPLSFSTKDLVNIFADTDFCASPSVKTPNRHHASGRMHLQITGEKVKSVLSQNMTSVTKTVRDGEEYSAMSPCKSASSSISKPPISPEEHQDTTKCAQAHGSSVTSLNGRESVATSEASTCKQRSLQDDSFRSHAQFITPSHSISEDKENAVNDESHILHHSPKKPSPPNSFAAIQAAAAAAMLNASKGSMESSTNSVIHQLPEQISALPMQNHAIRRLIATSQPSLSGSPRPVSEKTPISRNIGSFGQVSVRPKPSAFRAATVTHSGCSGGACPSYSPSVSRYMHLNSPSMGTSNLHDHGGRYQESGLKINYLYDSKKEVTSSISSIYSSMNNSSASALSLLQTDEKAQAYVERVGTMLQQLNSKDTNTIEVKPTTSSKPSHMAGLALLSFSNSDTSEVAPDLPMGTEACEAESSKGTFAQVPPRRTSSTNSNLRSSMLSHTPSMSGTTDCSSCASTEEVSNEGTAQMTSIKQSDDSKLSVGHDQKGSSIPKNLPRWPSKKTTKGISPIAPTSLSVSAASTGNPNPGTDVTNSLLDDTKLTLTSSNTVSVSNIVSVYNSEYPTSMLSSEFQGSGISLVNSSNGSAAQVNTSNPDVDKATQSVKYLGGLSSEKSAEMELARNLSSKPSIVNLLHPQFDALPTTVDSGVSLPITSSSLSGIYSQPPPLAPDPRLLFNNSKGICQQAPRADSLSTAERHSALSSGATGEAACSSSIADQLQTLRSSTSCPDNISLSLHTADMSRYSGTQLQGSIRHCQPSSTSDTFLFASSASGLGFTGGTHSLFTDLQEARDSTANLLKITNNIDELHISGQSTPHSINTSLYTSESNCNIASTESLGKHKVTSGRPQQSVPTLPASGGVIDGHSFLPRFQAPPSSSADQASFDIEKVADMALIKSVCDKFSDMEELSRQKDMQIDNYGDLLINLEEMFRISKEEATKIREIYDKRIKFLDEFSTKKAFIIAHALHAEFLQKKFALTESGGAKEIKQFQDTLLNHQAIITKYVDELKTFEASLQDDLFSLSKFEAKYNDLTNNKYVEALKAMNMELALKLGQAMDEIAQLTNLSMNTALANTSPVVEMQHIGPEMDSPDIYFTNGQTSTNTTSITSNHLRASANSTSSSPQITPSLHAGNLTIDTFIKTLVMNNQLLVKLEDTTNELDRYKAHAGLIDPINMELATLAVASSYTANTNPEHVLKSYENNLLHILHLLKNSSHQYISQDAAAVIIKNLGLEDAVLPSVVKSMIDQHRSLLIELTRVSSSNVTSPSSSQVANVAAMLFDEDTIAAVLRENNINDTERNRFLYLRSVAAQLLCSENILSHRLNASQLYLQNVAQFVQKYASAITGGVLADEDSKERIISAVSADIDKLRIDYGTKLLDTQAEVAQLAKENESLKAELSQYKQIVSSALTSAAPVTSAVQQLKQRDALFFKLLGLYEKLFCEENVEKDQLKSHLSDIAFFKTQLQKSAIDYEQFAHDCANGIIADSVHNYLHAMQSELNNKTGQLAIARSNLVTERSNTDLICEHSRLLKDRLARVEAENYNLRLLSQENSVHADLSSLMTSTPLLNY</sequence>
<reference evidence="3 4" key="2">
    <citation type="journal article" date="2013" name="Genome Biol. Evol.">
        <title>Genome sequencing of Giardia lamblia genotypes A2 and B isolates (DH and GS) and comparative analysis with the genomes of genotypes A1 and E (WB and Pig).</title>
        <authorList>
            <person name="Adam R.D."/>
            <person name="Dahlstrom E.W."/>
            <person name="Martens C.A."/>
            <person name="Bruno D.P."/>
            <person name="Barbian K.D."/>
            <person name="Ricklefs S.M."/>
            <person name="Hernandez M.M."/>
            <person name="Narla N.P."/>
            <person name="Patel R.B."/>
            <person name="Porcella S.F."/>
            <person name="Nash T.E."/>
        </authorList>
    </citation>
    <scope>NUCLEOTIDE SEQUENCE [LARGE SCALE GENOMIC DNA]</scope>
    <source>
        <strain evidence="3 4">GS</strain>
    </source>
</reference>
<accession>V6U0C6</accession>
<feature type="region of interest" description="Disordered" evidence="2">
    <location>
        <begin position="295"/>
        <end position="368"/>
    </location>
</feature>
<dbReference type="VEuPathDB" id="GiardiaDB:GL50581_2145"/>
<feature type="compositionally biased region" description="Polar residues" evidence="2">
    <location>
        <begin position="681"/>
        <end position="712"/>
    </location>
</feature>
<evidence type="ECO:0000256" key="2">
    <source>
        <dbReference type="SAM" id="MobiDB-lite"/>
    </source>
</evidence>
<dbReference type="VEuPathDB" id="GiardiaDB:QR46_2084"/>
<gene>
    <name evidence="3" type="ORF">GSB_150523</name>
</gene>
<proteinExistence type="predicted"/>
<evidence type="ECO:0000313" key="3">
    <source>
        <dbReference type="EMBL" id="ESU44304.1"/>
    </source>
</evidence>
<organism evidence="3 4">
    <name type="scientific">Giardia intestinalis</name>
    <name type="common">Giardia lamblia</name>
    <dbReference type="NCBI Taxonomy" id="5741"/>
    <lineage>
        <taxon>Eukaryota</taxon>
        <taxon>Metamonada</taxon>
        <taxon>Diplomonadida</taxon>
        <taxon>Hexamitidae</taxon>
        <taxon>Giardiinae</taxon>
        <taxon>Giardia</taxon>
    </lineage>
</organism>
<dbReference type="OrthoDB" id="10256370at2759"/>
<name>V6U0C6_GIAIN</name>
<dbReference type="PANTHER" id="PTHR42180">
    <property type="entry name" value="HOMOLOGY DOMAIN-CONTAINING PROTEIN,PUTATIVE-RELATED"/>
    <property type="match status" value="1"/>
</dbReference>
<feature type="compositionally biased region" description="Polar residues" evidence="2">
    <location>
        <begin position="333"/>
        <end position="363"/>
    </location>
</feature>